<dbReference type="PANTHER" id="PTHR42898:SF6">
    <property type="entry name" value="NADP-DEPENDENT MANNITOL DEHYDROGENASE"/>
    <property type="match status" value="1"/>
</dbReference>
<dbReference type="GO" id="GO:0016491">
    <property type="term" value="F:oxidoreductase activity"/>
    <property type="evidence" value="ECO:0007669"/>
    <property type="project" value="UniProtKB-KW"/>
</dbReference>
<proteinExistence type="predicted"/>
<keyword evidence="1" id="KW-0521">NADP</keyword>
<dbReference type="FunFam" id="3.40.50.720:FF:000084">
    <property type="entry name" value="Short-chain dehydrogenase reductase"/>
    <property type="match status" value="1"/>
</dbReference>
<evidence type="ECO:0000256" key="1">
    <source>
        <dbReference type="ARBA" id="ARBA00022857"/>
    </source>
</evidence>
<dbReference type="Pfam" id="PF13561">
    <property type="entry name" value="adh_short_C2"/>
    <property type="match status" value="1"/>
</dbReference>
<name>A0A1D1XZX8_9ARAE</name>
<evidence type="ECO:0000256" key="2">
    <source>
        <dbReference type="ARBA" id="ARBA00023002"/>
    </source>
</evidence>
<gene>
    <name evidence="3" type="primary">At1g07440_0</name>
    <name evidence="3" type="ORF">g.32396</name>
</gene>
<protein>
    <submittedName>
        <fullName evidence="3">Tropinone reductase At1g07440</fullName>
    </submittedName>
</protein>
<organism evidence="3">
    <name type="scientific">Anthurium amnicola</name>
    <dbReference type="NCBI Taxonomy" id="1678845"/>
    <lineage>
        <taxon>Eukaryota</taxon>
        <taxon>Viridiplantae</taxon>
        <taxon>Streptophyta</taxon>
        <taxon>Embryophyta</taxon>
        <taxon>Tracheophyta</taxon>
        <taxon>Spermatophyta</taxon>
        <taxon>Magnoliopsida</taxon>
        <taxon>Liliopsida</taxon>
        <taxon>Araceae</taxon>
        <taxon>Pothoideae</taxon>
        <taxon>Potheae</taxon>
        <taxon>Anthurium</taxon>
    </lineage>
</organism>
<dbReference type="PRINTS" id="PR00081">
    <property type="entry name" value="GDHRDH"/>
</dbReference>
<dbReference type="InterPro" id="IPR036291">
    <property type="entry name" value="NAD(P)-bd_dom_sf"/>
</dbReference>
<accession>A0A1D1XZX8</accession>
<reference evidence="3" key="1">
    <citation type="submission" date="2015-07" db="EMBL/GenBank/DDBJ databases">
        <title>Transcriptome Assembly of Anthurium amnicola.</title>
        <authorList>
            <person name="Suzuki J."/>
        </authorList>
    </citation>
    <scope>NUCLEOTIDE SEQUENCE</scope>
</reference>
<dbReference type="AlphaFoldDB" id="A0A1D1XZX8"/>
<dbReference type="PROSITE" id="PS00061">
    <property type="entry name" value="ADH_SHORT"/>
    <property type="match status" value="1"/>
</dbReference>
<sequence>MESVKIKGAGRGRWSLYGMTALVTGGTKGIGSHLWPHHTYIYRLFECAHRRVTLTLVASIDLNPRHAIVQELAELGASVHTCSRTQAELTACEQSWAASNLRVTGSVCDVSSHEERKALMEKVSSVFGGKLNILISNAAMVVLKPTVDHTAEDVSRVMATNFEAAFHLSQLAHPLMKASGEGSIVFISSIAGAIAVRNTPIYGASKGAMNQLTRNLACEWARDNIRTNCIAPGPIKTPLLEQMAKGNAWAAAAAAKSASLIPQGRIGEPEDVSPLAAFLCLPVASYITGQIIAVDGGIMAGDFFPDL</sequence>
<keyword evidence="2" id="KW-0560">Oxidoreductase</keyword>
<dbReference type="InterPro" id="IPR002347">
    <property type="entry name" value="SDR_fam"/>
</dbReference>
<dbReference type="PRINTS" id="PR00080">
    <property type="entry name" value="SDRFAMILY"/>
</dbReference>
<dbReference type="InterPro" id="IPR020904">
    <property type="entry name" value="Sc_DH/Rdtase_CS"/>
</dbReference>
<dbReference type="SUPFAM" id="SSF51735">
    <property type="entry name" value="NAD(P)-binding Rossmann-fold domains"/>
    <property type="match status" value="1"/>
</dbReference>
<evidence type="ECO:0000313" key="3">
    <source>
        <dbReference type="EMBL" id="JAT47946.1"/>
    </source>
</evidence>
<dbReference type="PANTHER" id="PTHR42898">
    <property type="entry name" value="TROPINONE REDUCTASE"/>
    <property type="match status" value="1"/>
</dbReference>
<dbReference type="Gene3D" id="3.40.50.720">
    <property type="entry name" value="NAD(P)-binding Rossmann-like Domain"/>
    <property type="match status" value="1"/>
</dbReference>
<dbReference type="InterPro" id="IPR045000">
    <property type="entry name" value="TR"/>
</dbReference>
<dbReference type="EMBL" id="GDJX01019990">
    <property type="protein sequence ID" value="JAT47946.1"/>
    <property type="molecule type" value="Transcribed_RNA"/>
</dbReference>